<sequence length="136" mass="15444">MVVSGTEREQLLLSHACELKKLLQYTPIASADAEAETLAIVTKMLFALPGQRASETANEARGEAYLAALEDIPPWAVQEAVRKWYRGEHGPKYDYRWSPCPAELREVAYLEQYPMKSRITMLERVAEAVALVEYKR</sequence>
<reference evidence="1 2" key="1">
    <citation type="submission" date="2018-06" db="EMBL/GenBank/DDBJ databases">
        <title>Comparative genomics of rhizobia nodulating Arachis hypogaea in China.</title>
        <authorList>
            <person name="Li Y."/>
        </authorList>
    </citation>
    <scope>NUCLEOTIDE SEQUENCE [LARGE SCALE GENOMIC DNA]</scope>
    <source>
        <strain evidence="1 2">CCBAU 51670</strain>
    </source>
</reference>
<dbReference type="EMBL" id="CP030053">
    <property type="protein sequence ID" value="QAU44188.1"/>
    <property type="molecule type" value="Genomic_DNA"/>
</dbReference>
<dbReference type="KEGG" id="bgz:XH91_01660"/>
<evidence type="ECO:0000313" key="1">
    <source>
        <dbReference type="EMBL" id="QAU44188.1"/>
    </source>
</evidence>
<organism evidence="1 2">
    <name type="scientific">Bradyrhizobium guangzhouense</name>
    <dbReference type="NCBI Taxonomy" id="1325095"/>
    <lineage>
        <taxon>Bacteria</taxon>
        <taxon>Pseudomonadati</taxon>
        <taxon>Pseudomonadota</taxon>
        <taxon>Alphaproteobacteria</taxon>
        <taxon>Hyphomicrobiales</taxon>
        <taxon>Nitrobacteraceae</taxon>
        <taxon>Bradyrhizobium</taxon>
    </lineage>
</organism>
<gene>
    <name evidence="1" type="ORF">XH91_01660</name>
</gene>
<accession>A0AAE5WW46</accession>
<dbReference type="Proteomes" id="UP000288972">
    <property type="component" value="Chromosome"/>
</dbReference>
<dbReference type="AlphaFoldDB" id="A0AAE5WW46"/>
<proteinExistence type="predicted"/>
<protein>
    <submittedName>
        <fullName evidence="1">Uncharacterized protein</fullName>
    </submittedName>
</protein>
<name>A0AAE5WW46_9BRAD</name>
<evidence type="ECO:0000313" key="2">
    <source>
        <dbReference type="Proteomes" id="UP000288972"/>
    </source>
</evidence>